<evidence type="ECO:0000259" key="1">
    <source>
        <dbReference type="Pfam" id="PF00078"/>
    </source>
</evidence>
<reference evidence="2 3" key="1">
    <citation type="journal article" date="2007" name="Nature">
        <title>The medaka draft genome and insights into vertebrate genome evolution.</title>
        <authorList>
            <person name="Kasahara M."/>
            <person name="Naruse K."/>
            <person name="Sasaki S."/>
            <person name="Nakatani Y."/>
            <person name="Qu W."/>
            <person name="Ahsan B."/>
            <person name="Yamada T."/>
            <person name="Nagayasu Y."/>
            <person name="Doi K."/>
            <person name="Kasai Y."/>
            <person name="Jindo T."/>
            <person name="Kobayashi D."/>
            <person name="Shimada A."/>
            <person name="Toyoda A."/>
            <person name="Kuroki Y."/>
            <person name="Fujiyama A."/>
            <person name="Sasaki T."/>
            <person name="Shimizu A."/>
            <person name="Asakawa S."/>
            <person name="Shimizu N."/>
            <person name="Hashimoto S."/>
            <person name="Yang J."/>
            <person name="Lee Y."/>
            <person name="Matsushima K."/>
            <person name="Sugano S."/>
            <person name="Sakaizumi M."/>
            <person name="Narita T."/>
            <person name="Ohishi K."/>
            <person name="Haga S."/>
            <person name="Ohta F."/>
            <person name="Nomoto H."/>
            <person name="Nogata K."/>
            <person name="Morishita T."/>
            <person name="Endo T."/>
            <person name="Shin-I T."/>
            <person name="Takeda H."/>
            <person name="Morishita S."/>
            <person name="Kohara Y."/>
        </authorList>
    </citation>
    <scope>NUCLEOTIDE SEQUENCE [LARGE SCALE GENOMIC DNA]</scope>
    <source>
        <strain evidence="2 3">Hd-rR</strain>
    </source>
</reference>
<reference evidence="2" key="3">
    <citation type="submission" date="2025-09" db="UniProtKB">
        <authorList>
            <consortium name="Ensembl"/>
        </authorList>
    </citation>
    <scope>IDENTIFICATION</scope>
    <source>
        <strain evidence="2">Hd-rR</strain>
    </source>
</reference>
<organism evidence="2 3">
    <name type="scientific">Oryzias latipes</name>
    <name type="common">Japanese rice fish</name>
    <name type="synonym">Japanese killifish</name>
    <dbReference type="NCBI Taxonomy" id="8090"/>
    <lineage>
        <taxon>Eukaryota</taxon>
        <taxon>Metazoa</taxon>
        <taxon>Chordata</taxon>
        <taxon>Craniata</taxon>
        <taxon>Vertebrata</taxon>
        <taxon>Euteleostomi</taxon>
        <taxon>Actinopterygii</taxon>
        <taxon>Neopterygii</taxon>
        <taxon>Teleostei</taxon>
        <taxon>Neoteleostei</taxon>
        <taxon>Acanthomorphata</taxon>
        <taxon>Ovalentaria</taxon>
        <taxon>Atherinomorphae</taxon>
        <taxon>Beloniformes</taxon>
        <taxon>Adrianichthyidae</taxon>
        <taxon>Oryziinae</taxon>
        <taxon>Oryzias</taxon>
    </lineage>
</organism>
<dbReference type="InterPro" id="IPR000477">
    <property type="entry name" value="RT_dom"/>
</dbReference>
<protein>
    <recommendedName>
        <fullName evidence="1">Reverse transcriptase domain-containing protein</fullName>
    </recommendedName>
</protein>
<dbReference type="InParanoid" id="A0A3B3HFX9"/>
<proteinExistence type="predicted"/>
<feature type="domain" description="Reverse transcriptase" evidence="1">
    <location>
        <begin position="162"/>
        <end position="338"/>
    </location>
</feature>
<dbReference type="PANTHER" id="PTHR31635:SF196">
    <property type="entry name" value="REVERSE TRANSCRIPTASE DOMAIN-CONTAINING PROTEIN-RELATED"/>
    <property type="match status" value="1"/>
</dbReference>
<reference evidence="2" key="2">
    <citation type="submission" date="2025-08" db="UniProtKB">
        <authorList>
            <consortium name="Ensembl"/>
        </authorList>
    </citation>
    <scope>IDENTIFICATION</scope>
    <source>
        <strain evidence="2">Hd-rR</strain>
    </source>
</reference>
<dbReference type="PANTHER" id="PTHR31635">
    <property type="entry name" value="REVERSE TRANSCRIPTASE DOMAIN-CONTAINING PROTEIN-RELATED"/>
    <property type="match status" value="1"/>
</dbReference>
<accession>A0A3B3HFX9</accession>
<dbReference type="Ensembl" id="ENSORLT00000044761.1">
    <property type="protein sequence ID" value="ENSORLP00000030688.1"/>
    <property type="gene ID" value="ENSORLG00000024464.1"/>
</dbReference>
<name>A0A3B3HFX9_ORYLA</name>
<dbReference type="CDD" id="cd01650">
    <property type="entry name" value="RT_nLTR_like"/>
    <property type="match status" value="1"/>
</dbReference>
<dbReference type="GeneTree" id="ENSGT00940000163630"/>
<evidence type="ECO:0000313" key="2">
    <source>
        <dbReference type="Ensembl" id="ENSORLP00000030688.1"/>
    </source>
</evidence>
<dbReference type="AlphaFoldDB" id="A0A3B3HFX9"/>
<sequence>FCPSIKLSAESAVFFAKHHLFTSGNKPGRLLARLARGRTAPTIISSLKDYTNTQHFKSKNICNIMKKFFQNLYTSECQNASTASFWKHFLDGVVLPSLSEEKCRNLGRPITANEVMETINSRPNGKAPGPDGFGPLTKMFAESGMRGCLPPTLNLAHISLILKKDKPAYNCASYRPISLLGTDIKILAKLLVRRLELVLPTLINPDQTGFIKNRYSHSNVRRLLNIIHFSQYSRTRALILSLYTEKAFDRVEWEYLFDTLDKFGLGPDFINWIHLLYRFPTARIRVNGYSPGMSCPLSPLLFALALEPLAETIRHHKNLSGVTLGNTEHKISLYANDISGYKINFEKSEALPLFNFGDHTTLVDFPFKWSLSGFIYVGIRASASIKDMYKLNFTTTVKSVKNDLNRWFDLPLSCMGRISLIKMNALPRLLYPMQMLPFRINTFAILDIQRSISRFVWHGKRPRLKMRTLQLPVNKGGQALPNFLYYNWACHARIVYGWLKHFLNPEEHHVDAWSCAPHSIKFAFNKS</sequence>
<evidence type="ECO:0000313" key="3">
    <source>
        <dbReference type="Proteomes" id="UP000001038"/>
    </source>
</evidence>
<dbReference type="Pfam" id="PF00078">
    <property type="entry name" value="RVT_1"/>
    <property type="match status" value="1"/>
</dbReference>
<dbReference type="Proteomes" id="UP000001038">
    <property type="component" value="Chromosome 14"/>
</dbReference>
<keyword evidence="3" id="KW-1185">Reference proteome</keyword>
<dbReference type="STRING" id="8090.ENSORLP00000030688"/>